<organism evidence="2 3">
    <name type="scientific">Patiria miniata</name>
    <name type="common">Bat star</name>
    <name type="synonym">Asterina miniata</name>
    <dbReference type="NCBI Taxonomy" id="46514"/>
    <lineage>
        <taxon>Eukaryota</taxon>
        <taxon>Metazoa</taxon>
        <taxon>Echinodermata</taxon>
        <taxon>Eleutherozoa</taxon>
        <taxon>Asterozoa</taxon>
        <taxon>Asteroidea</taxon>
        <taxon>Valvatacea</taxon>
        <taxon>Valvatida</taxon>
        <taxon>Asterinidae</taxon>
        <taxon>Patiria</taxon>
    </lineage>
</organism>
<dbReference type="GeneID" id="119745172"/>
<dbReference type="EnsemblMetazoa" id="XM_038221395.1">
    <property type="protein sequence ID" value="XP_038077323.1"/>
    <property type="gene ID" value="LOC119745172"/>
</dbReference>
<evidence type="ECO:0000259" key="1">
    <source>
        <dbReference type="PROSITE" id="PS50878"/>
    </source>
</evidence>
<protein>
    <recommendedName>
        <fullName evidence="1">Reverse transcriptase domain-containing protein</fullName>
    </recommendedName>
</protein>
<dbReference type="Proteomes" id="UP000887568">
    <property type="component" value="Unplaced"/>
</dbReference>
<proteinExistence type="predicted"/>
<keyword evidence="3" id="KW-1185">Reference proteome</keyword>
<dbReference type="OrthoDB" id="10018421at2759"/>
<evidence type="ECO:0000313" key="3">
    <source>
        <dbReference type="Proteomes" id="UP000887568"/>
    </source>
</evidence>
<reference evidence="2" key="1">
    <citation type="submission" date="2022-11" db="UniProtKB">
        <authorList>
            <consortium name="EnsemblMetazoa"/>
        </authorList>
    </citation>
    <scope>IDENTIFICATION</scope>
</reference>
<dbReference type="PANTHER" id="PTHR21301:SF11">
    <property type="entry name" value="GIY-YIG DOMAIN-CONTAINING PROTEIN"/>
    <property type="match status" value="1"/>
</dbReference>
<feature type="domain" description="Reverse transcriptase" evidence="1">
    <location>
        <begin position="1"/>
        <end position="103"/>
    </location>
</feature>
<dbReference type="PROSITE" id="PS50878">
    <property type="entry name" value="RT_POL"/>
    <property type="match status" value="1"/>
</dbReference>
<dbReference type="AlphaFoldDB" id="A0A914BM14"/>
<name>A0A914BM14_PATMI</name>
<sequence>MQFYEQTAGTSMGSPLSPVLANIFMEEFMSSFLLTADQPRLWLHYVDDTFIVRPHGPDSTSTPVPQQQHASISFTMQQEQGGTIPFPDFKISRNLDGTLGHSFYRKLTPTDRYLHQRSFHHPSFKSSVNWTLVQSL</sequence>
<dbReference type="RefSeq" id="XP_038077323.1">
    <property type="nucleotide sequence ID" value="XM_038221395.1"/>
</dbReference>
<dbReference type="InterPro" id="IPR000477">
    <property type="entry name" value="RT_dom"/>
</dbReference>
<dbReference type="PANTHER" id="PTHR21301">
    <property type="entry name" value="REVERSE TRANSCRIPTASE"/>
    <property type="match status" value="1"/>
</dbReference>
<evidence type="ECO:0000313" key="2">
    <source>
        <dbReference type="EnsemblMetazoa" id="XP_038077323.1"/>
    </source>
</evidence>
<accession>A0A914BM14</accession>